<dbReference type="InterPro" id="IPR029415">
    <property type="entry name" value="Lines_C"/>
</dbReference>
<dbReference type="OrthoDB" id="8251209at2759"/>
<protein>
    <recommendedName>
        <fullName evidence="5">Protein Lines C-terminal domain-containing protein</fullName>
    </recommendedName>
</protein>
<organism evidence="3 4">
    <name type="scientific">Rhamnella rubrinervis</name>
    <dbReference type="NCBI Taxonomy" id="2594499"/>
    <lineage>
        <taxon>Eukaryota</taxon>
        <taxon>Viridiplantae</taxon>
        <taxon>Streptophyta</taxon>
        <taxon>Embryophyta</taxon>
        <taxon>Tracheophyta</taxon>
        <taxon>Spermatophyta</taxon>
        <taxon>Magnoliopsida</taxon>
        <taxon>eudicotyledons</taxon>
        <taxon>Gunneridae</taxon>
        <taxon>Pentapetalae</taxon>
        <taxon>rosids</taxon>
        <taxon>fabids</taxon>
        <taxon>Rosales</taxon>
        <taxon>Rhamnaceae</taxon>
        <taxon>rhamnoid group</taxon>
        <taxon>Rhamneae</taxon>
        <taxon>Rhamnella</taxon>
    </lineage>
</organism>
<dbReference type="AlphaFoldDB" id="A0A8K0E2N9"/>
<proteinExistence type="predicted"/>
<dbReference type="EMBL" id="VOIH02000008">
    <property type="protein sequence ID" value="KAF3438888.1"/>
    <property type="molecule type" value="Genomic_DNA"/>
</dbReference>
<name>A0A8K0E2N9_9ROSA</name>
<dbReference type="PANTHER" id="PTHR16057:SF1">
    <property type="entry name" value="PROTEIN LINES HOMOLOG 1"/>
    <property type="match status" value="1"/>
</dbReference>
<dbReference type="Pfam" id="PF14695">
    <property type="entry name" value="LINES_C"/>
    <property type="match status" value="1"/>
</dbReference>
<comment type="caution">
    <text evidence="3">The sequence shown here is derived from an EMBL/GenBank/DDBJ whole genome shotgun (WGS) entry which is preliminary data.</text>
</comment>
<evidence type="ECO:0000259" key="2">
    <source>
        <dbReference type="Pfam" id="PF14695"/>
    </source>
</evidence>
<dbReference type="InterPro" id="IPR032794">
    <property type="entry name" value="LINES_N"/>
</dbReference>
<evidence type="ECO:0000313" key="4">
    <source>
        <dbReference type="Proteomes" id="UP000796880"/>
    </source>
</evidence>
<dbReference type="Pfam" id="PF14694">
    <property type="entry name" value="LINES_N"/>
    <property type="match status" value="1"/>
</dbReference>
<dbReference type="PANTHER" id="PTHR16057">
    <property type="entry name" value="WINS1, 2 PROTEIN"/>
    <property type="match status" value="1"/>
</dbReference>
<evidence type="ECO:0000259" key="1">
    <source>
        <dbReference type="Pfam" id="PF14694"/>
    </source>
</evidence>
<feature type="domain" description="Protein Lines C-terminal" evidence="2">
    <location>
        <begin position="648"/>
        <end position="684"/>
    </location>
</feature>
<evidence type="ECO:0008006" key="5">
    <source>
        <dbReference type="Google" id="ProtNLM"/>
    </source>
</evidence>
<feature type="domain" description="Protein Lines N-terminal" evidence="1">
    <location>
        <begin position="456"/>
        <end position="580"/>
    </location>
</feature>
<dbReference type="InterPro" id="IPR024875">
    <property type="entry name" value="Protein_Lines"/>
</dbReference>
<evidence type="ECO:0000313" key="3">
    <source>
        <dbReference type="EMBL" id="KAF3438888.1"/>
    </source>
</evidence>
<gene>
    <name evidence="3" type="ORF">FNV43_RR17163</name>
</gene>
<reference evidence="3" key="1">
    <citation type="submission" date="2020-03" db="EMBL/GenBank/DDBJ databases">
        <title>A high-quality chromosome-level genome assembly of a woody plant with both climbing and erect habits, Rhamnella rubrinervis.</title>
        <authorList>
            <person name="Lu Z."/>
            <person name="Yang Y."/>
            <person name="Zhu X."/>
            <person name="Sun Y."/>
        </authorList>
    </citation>
    <scope>NUCLEOTIDE SEQUENCE</scope>
    <source>
        <strain evidence="3">BYM</strain>
        <tissue evidence="3">Leaf</tissue>
    </source>
</reference>
<keyword evidence="4" id="KW-1185">Reference proteome</keyword>
<dbReference type="Proteomes" id="UP000796880">
    <property type="component" value="Unassembled WGS sequence"/>
</dbReference>
<sequence length="694" mass="78771">MTMKMPGGGSARSRLCRLIDDSLRPYAELDAVSLSKDEEKKILLALSQVFRQVQLWTPEFDSDTDNDSVLILDCACGCSSGSSPHLEETQCLTKIVADLVVLLTVQSKYVQHLASNVLVVVSEFVAASGSSWDSFIHTLCACLDVAITIKLTFDSAHWPTGADDFNCGSSSFVFSLKQKLKDANWSAAASILQVLRTILKHFNPEDDIQLFTSYFESVNSCLSNMPWDLFTQIFVTPNADAQKSSGADAVFHRSVFLGNFIQFLCSLVEQSGAVEAIFDPSKKRPDLSITISLVPKLLNWCLGNQGDIVDKGISLYFRHKLLVLMIRLSFHTSLDYYLLVSWLKLMHGYFGELLRRPITSFESGQDDCLEGSPFVLSVSDAEEKELCSLHLQRLAIFLFLRCSLSLISLMCGTDEKCPCATRNLCFPYEPTEKLDCCGRKKGLLELYNWLQGHLPVDTFVDHKTYLQKCVDFALSFLQLYIHEDDLLFKVLLQLFNVRFSAEEWFQNQKGDSHYVKGDMLSHVSNIFNPVHLFHLFLSELHYDHQVLLDYLISKDTGTSCAEYLLRCLRTICDSWHIFVEFSVDGQFINQSSCKKRKVMWDGSMVRAEKSLTPVKNDRTLLLLEKECNEESNCGCNDHQTIGQPYKDAKECLLSLKTSVESLHQKNLFPYNPKVLLKRLRRFQELCSKDEQSDF</sequence>
<accession>A0A8K0E2N9</accession>